<proteinExistence type="predicted"/>
<organism evidence="2 3">
    <name type="scientific">Panicum virgatum</name>
    <name type="common">Blackwell switchgrass</name>
    <dbReference type="NCBI Taxonomy" id="38727"/>
    <lineage>
        <taxon>Eukaryota</taxon>
        <taxon>Viridiplantae</taxon>
        <taxon>Streptophyta</taxon>
        <taxon>Embryophyta</taxon>
        <taxon>Tracheophyta</taxon>
        <taxon>Spermatophyta</taxon>
        <taxon>Magnoliopsida</taxon>
        <taxon>Liliopsida</taxon>
        <taxon>Poales</taxon>
        <taxon>Poaceae</taxon>
        <taxon>PACMAD clade</taxon>
        <taxon>Panicoideae</taxon>
        <taxon>Panicodae</taxon>
        <taxon>Paniceae</taxon>
        <taxon>Panicinae</taxon>
        <taxon>Panicum</taxon>
        <taxon>Panicum sect. Hiantes</taxon>
    </lineage>
</organism>
<accession>A0A8T0WPW5</accession>
<protein>
    <submittedName>
        <fullName evidence="2">Uncharacterized protein</fullName>
    </submittedName>
</protein>
<feature type="compositionally biased region" description="Low complexity" evidence="1">
    <location>
        <begin position="61"/>
        <end position="73"/>
    </location>
</feature>
<comment type="caution">
    <text evidence="2">The sequence shown here is derived from an EMBL/GenBank/DDBJ whole genome shotgun (WGS) entry which is preliminary data.</text>
</comment>
<sequence>MRCLPLTTPPPHLPITTSSPHLPRPRRRRSTSRSRVGRVCDSSASPLSFCRRPSRHRPLHQAASAAVETQAATMEEEEVKAAEERTLPTPATGGGVGGSRPSTRSSSSCSYSSSPAPRPCSPKLSAPQEMTRGESGR</sequence>
<reference evidence="2" key="1">
    <citation type="submission" date="2020-05" db="EMBL/GenBank/DDBJ databases">
        <title>WGS assembly of Panicum virgatum.</title>
        <authorList>
            <person name="Lovell J.T."/>
            <person name="Jenkins J."/>
            <person name="Shu S."/>
            <person name="Juenger T.E."/>
            <person name="Schmutz J."/>
        </authorList>
    </citation>
    <scope>NUCLEOTIDE SEQUENCE</scope>
    <source>
        <strain evidence="2">AP13</strain>
    </source>
</reference>
<name>A0A8T0WPW5_PANVG</name>
<gene>
    <name evidence="2" type="ORF">PVAP13_1NG043700</name>
</gene>
<dbReference type="EMBL" id="CM029038">
    <property type="protein sequence ID" value="KAG2648197.1"/>
    <property type="molecule type" value="Genomic_DNA"/>
</dbReference>
<dbReference type="Proteomes" id="UP000823388">
    <property type="component" value="Chromosome 1N"/>
</dbReference>
<feature type="compositionally biased region" description="Low complexity" evidence="1">
    <location>
        <begin position="99"/>
        <end position="115"/>
    </location>
</feature>
<dbReference type="AlphaFoldDB" id="A0A8T0WPW5"/>
<evidence type="ECO:0000256" key="1">
    <source>
        <dbReference type="SAM" id="MobiDB-lite"/>
    </source>
</evidence>
<feature type="compositionally biased region" description="Basic residues" evidence="1">
    <location>
        <begin position="23"/>
        <end position="36"/>
    </location>
</feature>
<feature type="region of interest" description="Disordered" evidence="1">
    <location>
        <begin position="1"/>
        <end position="137"/>
    </location>
</feature>
<evidence type="ECO:0000313" key="2">
    <source>
        <dbReference type="EMBL" id="KAG2648197.1"/>
    </source>
</evidence>
<keyword evidence="3" id="KW-1185">Reference proteome</keyword>
<evidence type="ECO:0000313" key="3">
    <source>
        <dbReference type="Proteomes" id="UP000823388"/>
    </source>
</evidence>